<dbReference type="EMBL" id="WTVQ01000010">
    <property type="protein sequence ID" value="NMG74677.1"/>
    <property type="molecule type" value="Genomic_DNA"/>
</dbReference>
<sequence length="214" mass="23159">MIRQLRACLLTLPILLAPLAPHAQETAPDALVKGVTEDVLSILREDKDLQAGNQKKAMTLIEEKIGPHFDFPRMTGLAVGQGWRQADPGQREALTREFRTLLVRTYANALTAYKNQTVSFKPAPRKAAEGDAMVRTQINQPGAAPISVDYRLGKAGAAWKVYDVAIDNVSLVTNYRNTFTAEIAKGGADGLIKVLQDKNSGAGSSRTTGKDGRS</sequence>
<dbReference type="PIRSF" id="PIRSF004649">
    <property type="entry name" value="MlaC"/>
    <property type="match status" value="1"/>
</dbReference>
<comment type="caution">
    <text evidence="2">The sequence shown here is derived from an EMBL/GenBank/DDBJ whole genome shotgun (WGS) entry which is preliminary data.</text>
</comment>
<evidence type="ECO:0000313" key="3">
    <source>
        <dbReference type="Proteomes" id="UP000648984"/>
    </source>
</evidence>
<dbReference type="InterPro" id="IPR008869">
    <property type="entry name" value="MlaC/ttg2D"/>
</dbReference>
<dbReference type="PANTHER" id="PTHR36573:SF1">
    <property type="entry name" value="INTERMEMBRANE PHOSPHOLIPID TRANSPORT SYSTEM BINDING PROTEIN MLAC"/>
    <property type="match status" value="1"/>
</dbReference>
<evidence type="ECO:0008006" key="4">
    <source>
        <dbReference type="Google" id="ProtNLM"/>
    </source>
</evidence>
<keyword evidence="1" id="KW-0732">Signal</keyword>
<dbReference type="Gene3D" id="3.10.450.50">
    <property type="match status" value="1"/>
</dbReference>
<dbReference type="Gene3D" id="1.10.10.640">
    <property type="entry name" value="phospholipid-binding protein"/>
    <property type="match status" value="1"/>
</dbReference>
<keyword evidence="3" id="KW-1185">Reference proteome</keyword>
<evidence type="ECO:0000313" key="2">
    <source>
        <dbReference type="EMBL" id="NMG74677.1"/>
    </source>
</evidence>
<gene>
    <name evidence="2" type="ORF">GPA25_07870</name>
</gene>
<dbReference type="RefSeq" id="WP_169259829.1">
    <property type="nucleotide sequence ID" value="NZ_WTVQ01000010.1"/>
</dbReference>
<organism evidence="2 3">
    <name type="scientific">Aromatoleum diolicum</name>
    <dbReference type="NCBI Taxonomy" id="75796"/>
    <lineage>
        <taxon>Bacteria</taxon>
        <taxon>Pseudomonadati</taxon>
        <taxon>Pseudomonadota</taxon>
        <taxon>Betaproteobacteria</taxon>
        <taxon>Rhodocyclales</taxon>
        <taxon>Rhodocyclaceae</taxon>
        <taxon>Aromatoleum</taxon>
    </lineage>
</organism>
<protein>
    <recommendedName>
        <fullName evidence="4">ABC transporter substrate-binding protein</fullName>
    </recommendedName>
</protein>
<accession>A0ABX1Q8I9</accession>
<dbReference type="Pfam" id="PF05494">
    <property type="entry name" value="MlaC"/>
    <property type="match status" value="1"/>
</dbReference>
<dbReference type="Proteomes" id="UP000648984">
    <property type="component" value="Unassembled WGS sequence"/>
</dbReference>
<name>A0ABX1Q8I9_9RHOO</name>
<feature type="chain" id="PRO_5047190181" description="ABC transporter substrate-binding protein" evidence="1">
    <location>
        <begin position="24"/>
        <end position="214"/>
    </location>
</feature>
<evidence type="ECO:0000256" key="1">
    <source>
        <dbReference type="SAM" id="SignalP"/>
    </source>
</evidence>
<proteinExistence type="predicted"/>
<feature type="signal peptide" evidence="1">
    <location>
        <begin position="1"/>
        <end position="23"/>
    </location>
</feature>
<reference evidence="2 3" key="1">
    <citation type="submission" date="2019-12" db="EMBL/GenBank/DDBJ databases">
        <title>Comparative genomics gives insights into the taxonomy of the Azoarcus-Aromatoleum group and reveals separate origins of nif in the plant-associated Azoarcus and non-plant-associated Aromatoleum sub-groups.</title>
        <authorList>
            <person name="Lafos M."/>
            <person name="Maluk M."/>
            <person name="Batista M."/>
            <person name="Junghare M."/>
            <person name="Carmona M."/>
            <person name="Faoro H."/>
            <person name="Cruz L.M."/>
            <person name="Battistoni F."/>
            <person name="De Souza E."/>
            <person name="Pedrosa F."/>
            <person name="Chen W.-M."/>
            <person name="Poole P.S."/>
            <person name="Dixon R.A."/>
            <person name="James E.K."/>
        </authorList>
    </citation>
    <scope>NUCLEOTIDE SEQUENCE [LARGE SCALE GENOMIC DNA]</scope>
    <source>
        <strain evidence="2 3">22Lin</strain>
    </source>
</reference>
<dbReference type="PANTHER" id="PTHR36573">
    <property type="entry name" value="INTERMEMBRANE PHOSPHOLIPID TRANSPORT SYSTEM BINDING PROTEIN MLAC"/>
    <property type="match status" value="1"/>
</dbReference>